<feature type="compositionally biased region" description="Polar residues" evidence="2">
    <location>
        <begin position="572"/>
        <end position="609"/>
    </location>
</feature>
<feature type="compositionally biased region" description="Basic and acidic residues" evidence="2">
    <location>
        <begin position="329"/>
        <end position="352"/>
    </location>
</feature>
<reference evidence="3" key="1">
    <citation type="submission" date="2021-03" db="EMBL/GenBank/DDBJ databases">
        <title>Comparative genomics and phylogenomic investigation of the class Geoglossomycetes provide insights into ecological specialization and systematics.</title>
        <authorList>
            <person name="Melie T."/>
            <person name="Pirro S."/>
            <person name="Miller A.N."/>
            <person name="Quandt A."/>
        </authorList>
    </citation>
    <scope>NUCLEOTIDE SEQUENCE</scope>
    <source>
        <strain evidence="3">CAQ_001_2017</strain>
    </source>
</reference>
<feature type="region of interest" description="Disordered" evidence="2">
    <location>
        <begin position="63"/>
        <end position="91"/>
    </location>
</feature>
<gene>
    <name evidence="3" type="ORF">GP486_007166</name>
</gene>
<proteinExistence type="inferred from homology"/>
<evidence type="ECO:0008006" key="5">
    <source>
        <dbReference type="Google" id="ProtNLM"/>
    </source>
</evidence>
<name>A0A9P8IIH9_9PEZI</name>
<dbReference type="CDD" id="cd24139">
    <property type="entry name" value="SIP5-like"/>
    <property type="match status" value="1"/>
</dbReference>
<evidence type="ECO:0000256" key="1">
    <source>
        <dbReference type="ARBA" id="ARBA00010402"/>
    </source>
</evidence>
<feature type="region of interest" description="Disordered" evidence="2">
    <location>
        <begin position="328"/>
        <end position="489"/>
    </location>
</feature>
<dbReference type="InterPro" id="IPR039301">
    <property type="entry name" value="Sip5/DA2"/>
</dbReference>
<feature type="compositionally biased region" description="Low complexity" evidence="2">
    <location>
        <begin position="72"/>
        <end position="86"/>
    </location>
</feature>
<comment type="caution">
    <text evidence="3">The sequence shown here is derived from an EMBL/GenBank/DDBJ whole genome shotgun (WGS) entry which is preliminary data.</text>
</comment>
<evidence type="ECO:0000313" key="4">
    <source>
        <dbReference type="Proteomes" id="UP000750711"/>
    </source>
</evidence>
<feature type="region of interest" description="Disordered" evidence="2">
    <location>
        <begin position="272"/>
        <end position="306"/>
    </location>
</feature>
<dbReference type="GO" id="GO:0005737">
    <property type="term" value="C:cytoplasm"/>
    <property type="evidence" value="ECO:0007669"/>
    <property type="project" value="TreeGrafter"/>
</dbReference>
<feature type="compositionally biased region" description="Low complexity" evidence="2">
    <location>
        <begin position="129"/>
        <end position="154"/>
    </location>
</feature>
<dbReference type="Proteomes" id="UP000750711">
    <property type="component" value="Unassembled WGS sequence"/>
</dbReference>
<dbReference type="PANTHER" id="PTHR31315">
    <property type="entry name" value="PROTEIN SIP5"/>
    <property type="match status" value="1"/>
</dbReference>
<feature type="compositionally biased region" description="Basic and acidic residues" evidence="2">
    <location>
        <begin position="389"/>
        <end position="403"/>
    </location>
</feature>
<dbReference type="AlphaFoldDB" id="A0A9P8IIH9"/>
<sequence>MVPLEVHLPEDPYVDGRPIEAVLYKEAVECPICFLYYPPYLNKTRCCDQPICSECFVQIKRPDPHPPEHSDPTSPHGGSGSSQSGEAAEDGALVSEPAACPFCVQPEFGVTFEPPPFRRGLAYTNQSPAHPLASASSAMSSSSSLSSFPGSGSSVTPNAPASRRRTTSISAGASTVITTDRIRPDWAQKLANARSHAARRAAAATALHTAAYLMNTGNSNEGRGFGGFGRRGGLMRRTALGNDSPGSISGTGTPRGGDERIGFAALAAMAERQGSSSNRGDLGGLGASLADGILGRPGGDPPTRRRTRMMDLEDMMLMEAIRLSLAEEEERKKKEEKEEKKNAKKREKENKKSMKRGLSFGAGNDGPPSALTSVYGAGNGSSSTLGDASHGDNKGKGVDRGGTREPPTSNLSTLRTSGIEETSSKIKLPPSPTSSASYTPHGTTETGDHQAQPHHLHPSAQLTSQPYHPSHLRQMSNTSSSASSSIDSAAGSLRNGIHAFEGFPNTSGLSLGYGHATYDHPDSFRSATPPGGGAGAEPMFNFRSLAAVIGDEEKEAEAHHIEHLTGTHEDTPGQNIGESSNKRFSSPQTDGYTMDDSTITLKALTSSPDTTKDGDAGTRTDTGRKPGEPNGKYVGNVEVVATDPSPNAAG</sequence>
<organism evidence="3 4">
    <name type="scientific">Trichoglossum hirsutum</name>
    <dbReference type="NCBI Taxonomy" id="265104"/>
    <lineage>
        <taxon>Eukaryota</taxon>
        <taxon>Fungi</taxon>
        <taxon>Dikarya</taxon>
        <taxon>Ascomycota</taxon>
        <taxon>Pezizomycotina</taxon>
        <taxon>Geoglossomycetes</taxon>
        <taxon>Geoglossales</taxon>
        <taxon>Geoglossaceae</taxon>
        <taxon>Trichoglossum</taxon>
    </lineage>
</organism>
<feature type="compositionally biased region" description="Low complexity" evidence="2">
    <location>
        <begin position="476"/>
        <end position="489"/>
    </location>
</feature>
<evidence type="ECO:0000313" key="3">
    <source>
        <dbReference type="EMBL" id="KAH0551617.1"/>
    </source>
</evidence>
<evidence type="ECO:0000256" key="2">
    <source>
        <dbReference type="SAM" id="MobiDB-lite"/>
    </source>
</evidence>
<feature type="region of interest" description="Disordered" evidence="2">
    <location>
        <begin position="129"/>
        <end position="171"/>
    </location>
</feature>
<feature type="compositionally biased region" description="Polar residues" evidence="2">
    <location>
        <begin position="406"/>
        <end position="421"/>
    </location>
</feature>
<feature type="compositionally biased region" description="Basic and acidic residues" evidence="2">
    <location>
        <begin position="610"/>
        <end position="627"/>
    </location>
</feature>
<dbReference type="PROSITE" id="PS50330">
    <property type="entry name" value="UIM"/>
    <property type="match status" value="1"/>
</dbReference>
<dbReference type="EMBL" id="JAGHQM010001877">
    <property type="protein sequence ID" value="KAH0551617.1"/>
    <property type="molecule type" value="Genomic_DNA"/>
</dbReference>
<keyword evidence="4" id="KW-1185">Reference proteome</keyword>
<dbReference type="InterPro" id="IPR003903">
    <property type="entry name" value="UIM_dom"/>
</dbReference>
<comment type="similarity">
    <text evidence="1">Belongs to the SIP5 family.</text>
</comment>
<feature type="region of interest" description="Disordered" evidence="2">
    <location>
        <begin position="563"/>
        <end position="650"/>
    </location>
</feature>
<accession>A0A9P8IIH9</accession>
<protein>
    <recommendedName>
        <fullName evidence="5">Protein SIP5</fullName>
    </recommendedName>
</protein>
<dbReference type="PANTHER" id="PTHR31315:SF1">
    <property type="entry name" value="PROTEIN SIP5"/>
    <property type="match status" value="1"/>
</dbReference>